<protein>
    <submittedName>
        <fullName evidence="2">DUF559 domain-containing protein</fullName>
    </submittedName>
</protein>
<evidence type="ECO:0000259" key="1">
    <source>
        <dbReference type="Pfam" id="PF04480"/>
    </source>
</evidence>
<evidence type="ECO:0000313" key="2">
    <source>
        <dbReference type="EMBL" id="MEN1947200.1"/>
    </source>
</evidence>
<organism evidence="2 3">
    <name type="scientific">Leifsonia stereocauli</name>
    <dbReference type="NCBI Taxonomy" id="3134136"/>
    <lineage>
        <taxon>Bacteria</taxon>
        <taxon>Bacillati</taxon>
        <taxon>Actinomycetota</taxon>
        <taxon>Actinomycetes</taxon>
        <taxon>Micrococcales</taxon>
        <taxon>Microbacteriaceae</taxon>
        <taxon>Leifsonia</taxon>
    </lineage>
</organism>
<dbReference type="Gene3D" id="3.40.960.10">
    <property type="entry name" value="VSR Endonuclease"/>
    <property type="match status" value="1"/>
</dbReference>
<keyword evidence="3" id="KW-1185">Reference proteome</keyword>
<comment type="caution">
    <text evidence="2">The sequence shown here is derived from an EMBL/GenBank/DDBJ whole genome shotgun (WGS) entry which is preliminary data.</text>
</comment>
<proteinExistence type="predicted"/>
<dbReference type="Proteomes" id="UP001425155">
    <property type="component" value="Unassembled WGS sequence"/>
</dbReference>
<reference evidence="2 3" key="1">
    <citation type="submission" date="2024-03" db="EMBL/GenBank/DDBJ databases">
        <title>YIM 134122 draft genome.</title>
        <authorList>
            <person name="Zuo S."/>
            <person name="Xiong L."/>
        </authorList>
    </citation>
    <scope>NUCLEOTIDE SEQUENCE [LARGE SCALE GENOMIC DNA]</scope>
    <source>
        <strain evidence="2 3">YIM 134122</strain>
    </source>
</reference>
<name>A0ABU9W6E4_9MICO</name>
<dbReference type="EMBL" id="JBCLVG010000002">
    <property type="protein sequence ID" value="MEN1947200.1"/>
    <property type="molecule type" value="Genomic_DNA"/>
</dbReference>
<dbReference type="InterPro" id="IPR007569">
    <property type="entry name" value="DUF559"/>
</dbReference>
<accession>A0ABU9W6E4</accession>
<gene>
    <name evidence="2" type="ORF">WJX64_11635</name>
</gene>
<evidence type="ECO:0000313" key="3">
    <source>
        <dbReference type="Proteomes" id="UP001425155"/>
    </source>
</evidence>
<sequence length="302" mass="33336">MNEIQRLVTNVGGVADYRAMDAMGIPRSVVREAVRTGGLVPVRSRWFASPLAHPDVVRAVRVGGVLTGASVARTNGLWLLSDDLLHVRVRSTASRLSSPDDRATPLAADLHKVCVHYSLWPKTSPCVDSVGDAIVEMFRCGDGRSALAALDSALNKRLLGQADLARMRPRIPLGKLWIFDRADAGAQSGLESLVRLLLATTRVQHRTQVWIAPAGRVDILIGDRLVLELDGRTFHTGEAFEDDRRRDFALIMQGYLVLRISYQMVMNRWDEVAAGILHLVRRNEHRWGRATSAGPFAFTFAG</sequence>
<feature type="domain" description="DUF559" evidence="1">
    <location>
        <begin position="223"/>
        <end position="279"/>
    </location>
</feature>
<dbReference type="Pfam" id="PF04480">
    <property type="entry name" value="DUF559"/>
    <property type="match status" value="1"/>
</dbReference>
<dbReference type="RefSeq" id="WP_342114204.1">
    <property type="nucleotide sequence ID" value="NZ_JBCAUN010000002.1"/>
</dbReference>